<dbReference type="Pfam" id="PF02260">
    <property type="entry name" value="FATC"/>
    <property type="match status" value="1"/>
</dbReference>
<evidence type="ECO:0000313" key="9">
    <source>
        <dbReference type="EMBL" id="CAI5439895.1"/>
    </source>
</evidence>
<feature type="domain" description="FAT" evidence="7">
    <location>
        <begin position="1"/>
        <end position="253"/>
    </location>
</feature>
<evidence type="ECO:0000313" key="10">
    <source>
        <dbReference type="Proteomes" id="UP001152747"/>
    </source>
</evidence>
<accession>A0A9P1MU88</accession>
<keyword evidence="3" id="KW-0227">DNA damage</keyword>
<dbReference type="PROSITE" id="PS50290">
    <property type="entry name" value="PI3_4_KINASE_3"/>
    <property type="match status" value="1"/>
</dbReference>
<dbReference type="Proteomes" id="UP001152747">
    <property type="component" value="Unassembled WGS sequence"/>
</dbReference>
<dbReference type="GO" id="GO:0005634">
    <property type="term" value="C:nucleus"/>
    <property type="evidence" value="ECO:0007669"/>
    <property type="project" value="UniProtKB-SubCell"/>
</dbReference>
<protein>
    <recommendedName>
        <fullName evidence="11">Non-specific serine/threonine protein kinase</fullName>
    </recommendedName>
</protein>
<dbReference type="Gene3D" id="3.30.1010.10">
    <property type="entry name" value="Phosphatidylinositol 3-kinase Catalytic Subunit, Chain A, domain 4"/>
    <property type="match status" value="1"/>
</dbReference>
<dbReference type="PANTHER" id="PTHR37079">
    <property type="entry name" value="SERINE/THREONINE-PROTEIN KINASE ATM"/>
    <property type="match status" value="1"/>
</dbReference>
<keyword evidence="10" id="KW-1185">Reference proteome</keyword>
<evidence type="ECO:0000256" key="4">
    <source>
        <dbReference type="ARBA" id="ARBA00023242"/>
    </source>
</evidence>
<evidence type="ECO:0000256" key="2">
    <source>
        <dbReference type="ARBA" id="ARBA00022527"/>
    </source>
</evidence>
<keyword evidence="2" id="KW-0723">Serine/threonine-protein kinase</keyword>
<evidence type="ECO:0000259" key="7">
    <source>
        <dbReference type="PROSITE" id="PS51189"/>
    </source>
</evidence>
<reference evidence="9" key="1">
    <citation type="submission" date="2022-11" db="EMBL/GenBank/DDBJ databases">
        <authorList>
            <person name="Kikuchi T."/>
        </authorList>
    </citation>
    <scope>NUCLEOTIDE SEQUENCE</scope>
    <source>
        <strain evidence="9">PS1010</strain>
    </source>
</reference>
<dbReference type="OrthoDB" id="381190at2759"/>
<comment type="catalytic activity">
    <reaction evidence="5">
        <text>L-threonyl-[protein] + ATP = O-phospho-L-threonyl-[protein] + ADP + H(+)</text>
        <dbReference type="Rhea" id="RHEA:46608"/>
        <dbReference type="Rhea" id="RHEA-COMP:11060"/>
        <dbReference type="Rhea" id="RHEA-COMP:11605"/>
        <dbReference type="ChEBI" id="CHEBI:15378"/>
        <dbReference type="ChEBI" id="CHEBI:30013"/>
        <dbReference type="ChEBI" id="CHEBI:30616"/>
        <dbReference type="ChEBI" id="CHEBI:61977"/>
        <dbReference type="ChEBI" id="CHEBI:456216"/>
        <dbReference type="EC" id="2.7.11.1"/>
    </reaction>
</comment>
<dbReference type="InterPro" id="IPR014009">
    <property type="entry name" value="PIK_FAT"/>
</dbReference>
<dbReference type="InterPro" id="IPR003152">
    <property type="entry name" value="FATC_dom"/>
</dbReference>
<dbReference type="PROSITE" id="PS51189">
    <property type="entry name" value="FAT"/>
    <property type="match status" value="1"/>
</dbReference>
<evidence type="ECO:0000259" key="6">
    <source>
        <dbReference type="PROSITE" id="PS50290"/>
    </source>
</evidence>
<comment type="subcellular location">
    <subcellularLocation>
        <location evidence="1">Nucleus</location>
    </subcellularLocation>
</comment>
<dbReference type="InterPro" id="IPR011009">
    <property type="entry name" value="Kinase-like_dom_sf"/>
</dbReference>
<evidence type="ECO:0000256" key="3">
    <source>
        <dbReference type="ARBA" id="ARBA00022763"/>
    </source>
</evidence>
<dbReference type="AlphaFoldDB" id="A0A9P1MU88"/>
<dbReference type="InterPro" id="IPR000403">
    <property type="entry name" value="PI3/4_kinase_cat_dom"/>
</dbReference>
<proteinExistence type="predicted"/>
<evidence type="ECO:0000259" key="8">
    <source>
        <dbReference type="PROSITE" id="PS51190"/>
    </source>
</evidence>
<name>A0A9P1MU88_9PELO</name>
<comment type="caution">
    <text evidence="9">The sequence shown here is derived from an EMBL/GenBank/DDBJ whole genome shotgun (WGS) entry which is preliminary data.</text>
</comment>
<sequence>MVQSRILIEYRNDSEEAMRILEKSIKTSETRDSCAENQNSSEVKLKVLLRFHDVCMDQLTELDKYKEGLIYRIKKQAIEQFQTQIDQKSEITRRKSSATRQIADDEENRRTIHRLTREQKCEQDHVDQTEAAIVAAAQKAVASGLAALETIATASRDAEDDATQRSQAALVIFPLIDVIFKYEVLPEIVAVVRDRTPRISSRLWICAASHVASRCFAARQQSPLRKYLRQILTRLVIDYPFHVLHTLLMYEYESNGAETRRFIDQIADECGSGGGDARKLRDIIREMRRAHEAYREFARIDARKDLAPAVNSRYTLPASLKLHHVELTRLPLPCVTQKLPRSACDYSARELVTWQTWKPYFTLADGLSTPKIWEIQGSDGFWYKIVWKKEDVRQDLLVEQMFDITNCILDKNDGLKNLRTYKIVPLDQGCGLIEFCHGTVSMKELLCGANRQGGLHHKYHPNECSISEITRQMRDCQKDSIEQRRQVFINICRQISPVFRHHFYESNHFSCQIWRQKLTEYRRSLSTWSVVGYIVGLGDRHTSNILFDMQQCHFVHIDFGMILEYSKRLLPVPELVPFRLTRDLLDPILIEGIENGQLAENCTNVLEKLKTHQKVLLGVASGLLRETMSNFREVEENLNRPSFISQMAIGRLREKLARKQQISNLEIRRLLRESTNSDNLSRMFCGWMPFL</sequence>
<dbReference type="Gene3D" id="1.10.1070.11">
    <property type="entry name" value="Phosphatidylinositol 3-/4-kinase, catalytic domain"/>
    <property type="match status" value="1"/>
</dbReference>
<dbReference type="SMART" id="SM01343">
    <property type="entry name" value="FATC"/>
    <property type="match status" value="1"/>
</dbReference>
<dbReference type="InterPro" id="IPR038980">
    <property type="entry name" value="ATM_plant"/>
</dbReference>
<evidence type="ECO:0008006" key="11">
    <source>
        <dbReference type="Google" id="ProtNLM"/>
    </source>
</evidence>
<dbReference type="PANTHER" id="PTHR37079:SF4">
    <property type="entry name" value="SERINE_THREONINE-PROTEIN KINASE ATM"/>
    <property type="match status" value="1"/>
</dbReference>
<dbReference type="InterPro" id="IPR036940">
    <property type="entry name" value="PI3/4_kinase_cat_sf"/>
</dbReference>
<dbReference type="SUPFAM" id="SSF56112">
    <property type="entry name" value="Protein kinase-like (PK-like)"/>
    <property type="match status" value="1"/>
</dbReference>
<dbReference type="PROSITE" id="PS51190">
    <property type="entry name" value="FATC"/>
    <property type="match status" value="1"/>
</dbReference>
<feature type="domain" description="PI3K/PI4K catalytic" evidence="6">
    <location>
        <begin position="357"/>
        <end position="679"/>
    </location>
</feature>
<evidence type="ECO:0000256" key="1">
    <source>
        <dbReference type="ARBA" id="ARBA00004123"/>
    </source>
</evidence>
<keyword evidence="4" id="KW-0539">Nucleus</keyword>
<dbReference type="EMBL" id="CANHGI010000001">
    <property type="protein sequence ID" value="CAI5439895.1"/>
    <property type="molecule type" value="Genomic_DNA"/>
</dbReference>
<feature type="domain" description="FATC" evidence="8">
    <location>
        <begin position="654"/>
        <end position="691"/>
    </location>
</feature>
<keyword evidence="2" id="KW-0808">Transferase</keyword>
<evidence type="ECO:0000256" key="5">
    <source>
        <dbReference type="ARBA" id="ARBA00047899"/>
    </source>
</evidence>
<dbReference type="SMART" id="SM00146">
    <property type="entry name" value="PI3Kc"/>
    <property type="match status" value="1"/>
</dbReference>
<dbReference type="Pfam" id="PF00454">
    <property type="entry name" value="PI3_PI4_kinase"/>
    <property type="match status" value="1"/>
</dbReference>
<dbReference type="GO" id="GO:0006974">
    <property type="term" value="P:DNA damage response"/>
    <property type="evidence" value="ECO:0007669"/>
    <property type="project" value="UniProtKB-KW"/>
</dbReference>
<keyword evidence="2" id="KW-0418">Kinase</keyword>
<organism evidence="9 10">
    <name type="scientific">Caenorhabditis angaria</name>
    <dbReference type="NCBI Taxonomy" id="860376"/>
    <lineage>
        <taxon>Eukaryota</taxon>
        <taxon>Metazoa</taxon>
        <taxon>Ecdysozoa</taxon>
        <taxon>Nematoda</taxon>
        <taxon>Chromadorea</taxon>
        <taxon>Rhabditida</taxon>
        <taxon>Rhabditina</taxon>
        <taxon>Rhabditomorpha</taxon>
        <taxon>Rhabditoidea</taxon>
        <taxon>Rhabditidae</taxon>
        <taxon>Peloderinae</taxon>
        <taxon>Caenorhabditis</taxon>
    </lineage>
</organism>
<dbReference type="GO" id="GO:0004674">
    <property type="term" value="F:protein serine/threonine kinase activity"/>
    <property type="evidence" value="ECO:0007669"/>
    <property type="project" value="UniProtKB-KW"/>
</dbReference>
<gene>
    <name evidence="9" type="ORF">CAMP_LOCUS2532</name>
</gene>